<evidence type="ECO:0000313" key="1">
    <source>
        <dbReference type="EMBL" id="SBR62408.1"/>
    </source>
</evidence>
<name>A0A1A8MZX5_9TELE</name>
<protein>
    <submittedName>
        <fullName evidence="1">Uncharacterized protein</fullName>
    </submittedName>
</protein>
<dbReference type="EMBL" id="HAEF01021249">
    <property type="protein sequence ID" value="SBR62408.1"/>
    <property type="molecule type" value="Transcribed_RNA"/>
</dbReference>
<proteinExistence type="predicted"/>
<reference evidence="1" key="1">
    <citation type="submission" date="2016-05" db="EMBL/GenBank/DDBJ databases">
        <authorList>
            <person name="Lavstsen T."/>
            <person name="Jespersen J.S."/>
        </authorList>
    </citation>
    <scope>NUCLEOTIDE SEQUENCE</scope>
    <source>
        <tissue evidence="1">Brain</tissue>
    </source>
</reference>
<sequence>HLPAAENVNLTLLDDLEEHRICSRPPAEIRGES</sequence>
<reference evidence="1" key="2">
    <citation type="submission" date="2016-06" db="EMBL/GenBank/DDBJ databases">
        <title>The genome of a short-lived fish provides insights into sex chromosome evolution and the genetic control of aging.</title>
        <authorList>
            <person name="Reichwald K."/>
            <person name="Felder M."/>
            <person name="Petzold A."/>
            <person name="Koch P."/>
            <person name="Groth M."/>
            <person name="Platzer M."/>
        </authorList>
    </citation>
    <scope>NUCLEOTIDE SEQUENCE</scope>
    <source>
        <tissue evidence="1">Brain</tissue>
    </source>
</reference>
<feature type="non-terminal residue" evidence="1">
    <location>
        <position position="33"/>
    </location>
</feature>
<gene>
    <name evidence="1" type="primary">Nfu_g_1_017270</name>
</gene>
<feature type="non-terminal residue" evidence="1">
    <location>
        <position position="1"/>
    </location>
</feature>
<dbReference type="AlphaFoldDB" id="A0A1A8MZX5"/>
<accession>A0A1A8MZX5</accession>
<organism evidence="1">
    <name type="scientific">Nothobranchius pienaari</name>
    <dbReference type="NCBI Taxonomy" id="704102"/>
    <lineage>
        <taxon>Eukaryota</taxon>
        <taxon>Metazoa</taxon>
        <taxon>Chordata</taxon>
        <taxon>Craniata</taxon>
        <taxon>Vertebrata</taxon>
        <taxon>Euteleostomi</taxon>
        <taxon>Actinopterygii</taxon>
        <taxon>Neopterygii</taxon>
        <taxon>Teleostei</taxon>
        <taxon>Neoteleostei</taxon>
        <taxon>Acanthomorphata</taxon>
        <taxon>Ovalentaria</taxon>
        <taxon>Atherinomorphae</taxon>
        <taxon>Cyprinodontiformes</taxon>
        <taxon>Nothobranchiidae</taxon>
        <taxon>Nothobranchius</taxon>
    </lineage>
</organism>